<comment type="subunit">
    <text evidence="8">Homodimer. Forms long polymer filaments with other SOKs proteins polymers (e.g. SOK1, SOK2, SOK3 and SOK4) crucial for polar localization and biological activity. Binds to ANGUSTIFOLIA (AN).</text>
</comment>
<dbReference type="InterPro" id="IPR010369">
    <property type="entry name" value="SOK"/>
</dbReference>
<evidence type="ECO:0000256" key="3">
    <source>
        <dbReference type="ARBA" id="ARBA00022475"/>
    </source>
</evidence>
<keyword evidence="3" id="KW-1003">Cell membrane</keyword>
<keyword evidence="5" id="KW-0472">Membrane</keyword>
<accession>A0A2I0K0P3</accession>
<dbReference type="GO" id="GO:2000067">
    <property type="term" value="P:regulation of root morphogenesis"/>
    <property type="evidence" value="ECO:0007669"/>
    <property type="project" value="UniProtKB-ARBA"/>
</dbReference>
<evidence type="ECO:0000256" key="8">
    <source>
        <dbReference type="ARBA" id="ARBA00046534"/>
    </source>
</evidence>
<dbReference type="Proteomes" id="UP000233551">
    <property type="component" value="Unassembled WGS sequence"/>
</dbReference>
<comment type="similarity">
    <text evidence="7">Belongs to the SOSEKI family.</text>
</comment>
<dbReference type="STRING" id="22663.A0A2I0K0P3"/>
<dbReference type="GO" id="GO:0051258">
    <property type="term" value="P:protein polymerization"/>
    <property type="evidence" value="ECO:0007669"/>
    <property type="project" value="UniProtKB-ARBA"/>
</dbReference>
<organism evidence="9 10">
    <name type="scientific">Punica granatum</name>
    <name type="common">Pomegranate</name>
    <dbReference type="NCBI Taxonomy" id="22663"/>
    <lineage>
        <taxon>Eukaryota</taxon>
        <taxon>Viridiplantae</taxon>
        <taxon>Streptophyta</taxon>
        <taxon>Embryophyta</taxon>
        <taxon>Tracheophyta</taxon>
        <taxon>Spermatophyta</taxon>
        <taxon>Magnoliopsida</taxon>
        <taxon>eudicotyledons</taxon>
        <taxon>Gunneridae</taxon>
        <taxon>Pentapetalae</taxon>
        <taxon>rosids</taxon>
        <taxon>malvids</taxon>
        <taxon>Myrtales</taxon>
        <taxon>Lythraceae</taxon>
        <taxon>Punica</taxon>
    </lineage>
</organism>
<dbReference type="PIRSF" id="PIRSF031043">
    <property type="entry name" value="UCP031043"/>
    <property type="match status" value="1"/>
</dbReference>
<keyword evidence="4" id="KW-0132">Cell division</keyword>
<keyword evidence="10" id="KW-1185">Reference proteome</keyword>
<dbReference type="GO" id="GO:0005886">
    <property type="term" value="C:plasma membrane"/>
    <property type="evidence" value="ECO:0007669"/>
    <property type="project" value="UniProtKB-SubCell"/>
</dbReference>
<proteinExistence type="inferred from homology"/>
<name>A0A2I0K0P3_PUNGR</name>
<keyword evidence="6" id="KW-0131">Cell cycle</keyword>
<evidence type="ECO:0000313" key="10">
    <source>
        <dbReference type="Proteomes" id="UP000233551"/>
    </source>
</evidence>
<dbReference type="OrthoDB" id="1280899at2759"/>
<sequence>MAVADTSREPTATTMTGRPLSELQIPKKLWRDRGKSTTTSTSPERTRVWTEPTPKPKRVPVVYYLSRNGHLEHPHFMEVPLSSPDGLYLRDVIRRLNLLRGTSMAALYSWSSKRSYKNGFVWQDLTERDFIYPSHGNEYVLKGSEILHDAPPPLSSSSSTSRPLESVSFRSPKLTESRCDEEANFPVVVPRRRNQSWSSIDLHEYKVYKTESAGESARRPAMDASTQTHDRRRRARRQVKEEQKVTCEEPGKREGQTTELTRDEISPPPSDSSPETLETLMNADGRLVLSSSTNNNATGDRSDQTAESLPRGKMRASAVLMQLITCGSFSFRNCGASYVKDQGLALIGPHNPTLLRGAGNNNNASNSSSCNPSVVGTSGEIASLSIVKPEDKEFFSGSLIETANKKAELVPALKRSSSYNADGSSSQMQLGEKDLEAADDGVRARCIPRKLRMQPTTRKVEHEQEERQAIVVSTTQHQQEGTTTTSDQKVQTRSS</sequence>
<dbReference type="AlphaFoldDB" id="A0A2I0K0P3"/>
<comment type="caution">
    <text evidence="9">The sequence shown here is derived from an EMBL/GenBank/DDBJ whole genome shotgun (WGS) entry which is preliminary data.</text>
</comment>
<dbReference type="GO" id="GO:0090708">
    <property type="term" value="P:specification of plant organ axis polarity"/>
    <property type="evidence" value="ECO:0007669"/>
    <property type="project" value="UniProtKB-ARBA"/>
</dbReference>
<protein>
    <submittedName>
        <fullName evidence="9">Uncharacterized protein</fullName>
    </submittedName>
</protein>
<keyword evidence="2" id="KW-0217">Developmental protein</keyword>
<dbReference type="GO" id="GO:0051302">
    <property type="term" value="P:regulation of cell division"/>
    <property type="evidence" value="ECO:0007669"/>
    <property type="project" value="UniProtKB-ARBA"/>
</dbReference>
<dbReference type="GeneID" id="116200826"/>
<evidence type="ECO:0000256" key="7">
    <source>
        <dbReference type="ARBA" id="ARBA00024211"/>
    </source>
</evidence>
<evidence type="ECO:0000256" key="2">
    <source>
        <dbReference type="ARBA" id="ARBA00022473"/>
    </source>
</evidence>
<evidence type="ECO:0000256" key="1">
    <source>
        <dbReference type="ARBA" id="ARBA00004413"/>
    </source>
</evidence>
<evidence type="ECO:0000313" key="9">
    <source>
        <dbReference type="EMBL" id="PKI61680.1"/>
    </source>
</evidence>
<gene>
    <name evidence="9" type="ORF">CRG98_017904</name>
</gene>
<evidence type="ECO:0000256" key="4">
    <source>
        <dbReference type="ARBA" id="ARBA00022618"/>
    </source>
</evidence>
<dbReference type="PANTHER" id="PTHR31083:SF4">
    <property type="entry name" value="PROTEIN SOSEKI 4-RELATED"/>
    <property type="match status" value="1"/>
</dbReference>
<dbReference type="EMBL" id="PGOL01001016">
    <property type="protein sequence ID" value="PKI61680.1"/>
    <property type="molecule type" value="Genomic_DNA"/>
</dbReference>
<dbReference type="Pfam" id="PF06136">
    <property type="entry name" value="SOK"/>
    <property type="match status" value="1"/>
</dbReference>
<evidence type="ECO:0000256" key="5">
    <source>
        <dbReference type="ARBA" id="ARBA00023136"/>
    </source>
</evidence>
<evidence type="ECO:0000256" key="6">
    <source>
        <dbReference type="ARBA" id="ARBA00023306"/>
    </source>
</evidence>
<dbReference type="InterPro" id="IPR048351">
    <property type="entry name" value="SOK_DIX"/>
</dbReference>
<reference evidence="9 10" key="1">
    <citation type="submission" date="2017-11" db="EMBL/GenBank/DDBJ databases">
        <title>De-novo sequencing of pomegranate (Punica granatum L.) genome.</title>
        <authorList>
            <person name="Akparov Z."/>
            <person name="Amiraslanov A."/>
            <person name="Hajiyeva S."/>
            <person name="Abbasov M."/>
            <person name="Kaur K."/>
            <person name="Hamwieh A."/>
            <person name="Solovyev V."/>
            <person name="Salamov A."/>
            <person name="Braich B."/>
            <person name="Kosarev P."/>
            <person name="Mahmoud A."/>
            <person name="Hajiyev E."/>
            <person name="Babayeva S."/>
            <person name="Izzatullayeva V."/>
            <person name="Mammadov A."/>
            <person name="Mammadov A."/>
            <person name="Sharifova S."/>
            <person name="Ojaghi J."/>
            <person name="Eynullazada K."/>
            <person name="Bayramov B."/>
            <person name="Abdulazimova A."/>
            <person name="Shahmuradov I."/>
        </authorList>
    </citation>
    <scope>NUCLEOTIDE SEQUENCE [LARGE SCALE GENOMIC DNA]</scope>
    <source>
        <strain evidence="10">cv. AG2017</strain>
        <tissue evidence="9">Leaf</tissue>
    </source>
</reference>
<dbReference type="InterPro" id="IPR021182">
    <property type="entry name" value="SOK_magnoliopsida"/>
</dbReference>
<dbReference type="PANTHER" id="PTHR31083">
    <property type="entry name" value="UPSTREAM OF FLC PROTEIN (DUF966)"/>
    <property type="match status" value="1"/>
</dbReference>
<comment type="subcellular location">
    <subcellularLocation>
        <location evidence="1">Cell membrane</location>
        <topology evidence="1">Peripheral membrane protein</topology>
        <orientation evidence="1">Cytoplasmic side</orientation>
    </subcellularLocation>
</comment>
<dbReference type="GO" id="GO:0051301">
    <property type="term" value="P:cell division"/>
    <property type="evidence" value="ECO:0007669"/>
    <property type="project" value="UniProtKB-KW"/>
</dbReference>